<accession>A0A383CK98</accession>
<feature type="compositionally biased region" description="Basic and acidic residues" evidence="1">
    <location>
        <begin position="9"/>
        <end position="24"/>
    </location>
</feature>
<sequence>WPIRTVYQGDEKREANEIAEHESKRKQVIDEFGIGDLARGEGD</sequence>
<dbReference type="AlphaFoldDB" id="A0A383CK98"/>
<reference evidence="2" key="1">
    <citation type="submission" date="2018-05" db="EMBL/GenBank/DDBJ databases">
        <authorList>
            <person name="Lanie J.A."/>
            <person name="Ng W.-L."/>
            <person name="Kazmierczak K.M."/>
            <person name="Andrzejewski T.M."/>
            <person name="Davidsen T.M."/>
            <person name="Wayne K.J."/>
            <person name="Tettelin H."/>
            <person name="Glass J.I."/>
            <person name="Rusch D."/>
            <person name="Podicherti R."/>
            <person name="Tsui H.-C.T."/>
            <person name="Winkler M.E."/>
        </authorList>
    </citation>
    <scope>NUCLEOTIDE SEQUENCE</scope>
</reference>
<evidence type="ECO:0000256" key="1">
    <source>
        <dbReference type="SAM" id="MobiDB-lite"/>
    </source>
</evidence>
<proteinExistence type="predicted"/>
<name>A0A383CK98_9ZZZZ</name>
<evidence type="ECO:0000313" key="2">
    <source>
        <dbReference type="EMBL" id="SVE32612.1"/>
    </source>
</evidence>
<feature type="non-terminal residue" evidence="2">
    <location>
        <position position="1"/>
    </location>
</feature>
<organism evidence="2">
    <name type="scientific">marine metagenome</name>
    <dbReference type="NCBI Taxonomy" id="408172"/>
    <lineage>
        <taxon>unclassified sequences</taxon>
        <taxon>metagenomes</taxon>
        <taxon>ecological metagenomes</taxon>
    </lineage>
</organism>
<gene>
    <name evidence="2" type="ORF">METZ01_LOCUS485466</name>
</gene>
<dbReference type="EMBL" id="UINC01209553">
    <property type="protein sequence ID" value="SVE32612.1"/>
    <property type="molecule type" value="Genomic_DNA"/>
</dbReference>
<protein>
    <submittedName>
        <fullName evidence="2">Uncharacterized protein</fullName>
    </submittedName>
</protein>
<feature type="region of interest" description="Disordered" evidence="1">
    <location>
        <begin position="1"/>
        <end position="24"/>
    </location>
</feature>